<dbReference type="InterPro" id="IPR006119">
    <property type="entry name" value="Resolv_N"/>
</dbReference>
<dbReference type="SUPFAM" id="SSF53041">
    <property type="entry name" value="Resolvase-like"/>
    <property type="match status" value="1"/>
</dbReference>
<protein>
    <submittedName>
        <fullName evidence="4">IS607 family transposase</fullName>
    </submittedName>
</protein>
<feature type="domain" description="Resolvase/invertase-type recombinase catalytic" evidence="3">
    <location>
        <begin position="49"/>
        <end position="173"/>
    </location>
</feature>
<reference evidence="4 5" key="1">
    <citation type="submission" date="2017-11" db="EMBL/GenBank/DDBJ databases">
        <title>Infants hospitalized years apart are colonized by the same room-sourced microbial strains.</title>
        <authorList>
            <person name="Brooks B."/>
            <person name="Olm M.R."/>
            <person name="Firek B.A."/>
            <person name="Baker R."/>
            <person name="Thomas B.C."/>
            <person name="Morowitz M.J."/>
            <person name="Banfield J.F."/>
        </authorList>
    </citation>
    <scope>NUCLEOTIDE SEQUENCE [LARGE SCALE GENOMIC DNA]</scope>
    <source>
        <strain evidence="4">S2_012_000_R3_87</strain>
    </source>
</reference>
<proteinExistence type="predicted"/>
<dbReference type="SMART" id="SM00857">
    <property type="entry name" value="Resolvase"/>
    <property type="match status" value="1"/>
</dbReference>
<dbReference type="Pfam" id="PF00239">
    <property type="entry name" value="Resolvase"/>
    <property type="match status" value="1"/>
</dbReference>
<feature type="non-terminal residue" evidence="4">
    <location>
        <position position="173"/>
    </location>
</feature>
<keyword evidence="2" id="KW-0233">DNA recombination</keyword>
<dbReference type="InterPro" id="IPR036162">
    <property type="entry name" value="Resolvase-like_N_sf"/>
</dbReference>
<dbReference type="AlphaFoldDB" id="A0A2W5B6B3"/>
<accession>A0A2W5B6B3</accession>
<organism evidence="4 5">
    <name type="scientific">Corynebacterium urealyticum</name>
    <dbReference type="NCBI Taxonomy" id="43771"/>
    <lineage>
        <taxon>Bacteria</taxon>
        <taxon>Bacillati</taxon>
        <taxon>Actinomycetota</taxon>
        <taxon>Actinomycetes</taxon>
        <taxon>Mycobacteriales</taxon>
        <taxon>Corynebacteriaceae</taxon>
        <taxon>Corynebacterium</taxon>
    </lineage>
</organism>
<dbReference type="InterPro" id="IPR050639">
    <property type="entry name" value="SSR_resolvase"/>
</dbReference>
<dbReference type="GO" id="GO:0000150">
    <property type="term" value="F:DNA strand exchange activity"/>
    <property type="evidence" value="ECO:0007669"/>
    <property type="project" value="InterPro"/>
</dbReference>
<dbReference type="PANTHER" id="PTHR30461">
    <property type="entry name" value="DNA-INVERTASE FROM LAMBDOID PROPHAGE"/>
    <property type="match status" value="1"/>
</dbReference>
<dbReference type="GO" id="GO:0003677">
    <property type="term" value="F:DNA binding"/>
    <property type="evidence" value="ECO:0007669"/>
    <property type="project" value="UniProtKB-KW"/>
</dbReference>
<evidence type="ECO:0000259" key="3">
    <source>
        <dbReference type="PROSITE" id="PS51736"/>
    </source>
</evidence>
<dbReference type="EMBL" id="QFNY01000103">
    <property type="protein sequence ID" value="PZP00938.1"/>
    <property type="molecule type" value="Genomic_DNA"/>
</dbReference>
<comment type="caution">
    <text evidence="4">The sequence shown here is derived from an EMBL/GenBank/DDBJ whole genome shotgun (WGS) entry which is preliminary data.</text>
</comment>
<gene>
    <name evidence="4" type="ORF">DI609_05355</name>
</gene>
<dbReference type="Gene3D" id="3.40.50.1390">
    <property type="entry name" value="Resolvase, N-terminal catalytic domain"/>
    <property type="match status" value="1"/>
</dbReference>
<keyword evidence="1" id="KW-0238">DNA-binding</keyword>
<sequence>MKLSEYAERKGVHYRTAWNHFQQGKIKGAYQDDTGHIVVPDPAEELKQKAALYSRVSTYGQKDELKRQEDRLKEFASSRGLEIVQSVTEIASGVNDQRPKLINLLNTPTWGVLIVEHKDRLSRVDFGWFEYFLSLLEKDLIVVDSTADSDEGKDDDVFSLLYSYTASEFGKRG</sequence>
<dbReference type="Proteomes" id="UP000249451">
    <property type="component" value="Unassembled WGS sequence"/>
</dbReference>
<name>A0A2W5B6B3_9CORY</name>
<dbReference type="NCBIfam" id="NF033518">
    <property type="entry name" value="transpos_IS607"/>
    <property type="match status" value="1"/>
</dbReference>
<evidence type="ECO:0000256" key="2">
    <source>
        <dbReference type="ARBA" id="ARBA00023172"/>
    </source>
</evidence>
<dbReference type="InterPro" id="IPR048046">
    <property type="entry name" value="Transpos_IS607"/>
</dbReference>
<evidence type="ECO:0000313" key="5">
    <source>
        <dbReference type="Proteomes" id="UP000249451"/>
    </source>
</evidence>
<dbReference type="PROSITE" id="PS51736">
    <property type="entry name" value="RECOMBINASES_3"/>
    <property type="match status" value="1"/>
</dbReference>
<dbReference type="PANTHER" id="PTHR30461:SF2">
    <property type="entry name" value="SERINE RECOMBINASE PINE-RELATED"/>
    <property type="match status" value="1"/>
</dbReference>
<evidence type="ECO:0000256" key="1">
    <source>
        <dbReference type="ARBA" id="ARBA00023125"/>
    </source>
</evidence>
<evidence type="ECO:0000313" key="4">
    <source>
        <dbReference type="EMBL" id="PZP00938.1"/>
    </source>
</evidence>